<proteinExistence type="predicted"/>
<dbReference type="EMBL" id="SPHZ02000001">
    <property type="protein sequence ID" value="KAF0934289.1"/>
    <property type="molecule type" value="Genomic_DNA"/>
</dbReference>
<sequence>MRGWGFSVEVTTKGASWLGEIGGGLMCRLHPLLCGDEGSESYVDSEVLMEAYKEQDRLERIAGTSNPTISFRNPPCAVIRGQMKLSFRFAPNSLLLIWCNSVSGEDSPELLKTRLEEIMNLRKMHYT</sequence>
<name>A0A6G1FBQ5_9ORYZ</name>
<accession>A0A6G1FBQ5</accession>
<organism evidence="1 2">
    <name type="scientific">Oryza meyeriana var. granulata</name>
    <dbReference type="NCBI Taxonomy" id="110450"/>
    <lineage>
        <taxon>Eukaryota</taxon>
        <taxon>Viridiplantae</taxon>
        <taxon>Streptophyta</taxon>
        <taxon>Embryophyta</taxon>
        <taxon>Tracheophyta</taxon>
        <taxon>Spermatophyta</taxon>
        <taxon>Magnoliopsida</taxon>
        <taxon>Liliopsida</taxon>
        <taxon>Poales</taxon>
        <taxon>Poaceae</taxon>
        <taxon>BOP clade</taxon>
        <taxon>Oryzoideae</taxon>
        <taxon>Oryzeae</taxon>
        <taxon>Oryzinae</taxon>
        <taxon>Oryza</taxon>
        <taxon>Oryza meyeriana</taxon>
    </lineage>
</organism>
<protein>
    <submittedName>
        <fullName evidence="1">Uncharacterized protein</fullName>
    </submittedName>
</protein>
<keyword evidence="2" id="KW-1185">Reference proteome</keyword>
<gene>
    <name evidence="1" type="ORF">E2562_024479</name>
</gene>
<comment type="caution">
    <text evidence="1">The sequence shown here is derived from an EMBL/GenBank/DDBJ whole genome shotgun (WGS) entry which is preliminary data.</text>
</comment>
<dbReference type="AlphaFoldDB" id="A0A6G1FBQ5"/>
<reference evidence="1 2" key="1">
    <citation type="submission" date="2019-11" db="EMBL/GenBank/DDBJ databases">
        <title>Whole genome sequence of Oryza granulata.</title>
        <authorList>
            <person name="Li W."/>
        </authorList>
    </citation>
    <scope>NUCLEOTIDE SEQUENCE [LARGE SCALE GENOMIC DNA]</scope>
    <source>
        <strain evidence="2">cv. Menghai</strain>
        <tissue evidence="1">Leaf</tissue>
    </source>
</reference>
<dbReference type="Proteomes" id="UP000479710">
    <property type="component" value="Unassembled WGS sequence"/>
</dbReference>
<evidence type="ECO:0000313" key="2">
    <source>
        <dbReference type="Proteomes" id="UP000479710"/>
    </source>
</evidence>
<evidence type="ECO:0000313" key="1">
    <source>
        <dbReference type="EMBL" id="KAF0934289.1"/>
    </source>
</evidence>